<comment type="caution">
    <text evidence="12">The sequence shown here is derived from an EMBL/GenBank/DDBJ whole genome shotgun (WGS) entry which is preliminary data.</text>
</comment>
<evidence type="ECO:0000256" key="1">
    <source>
        <dbReference type="ARBA" id="ARBA00001974"/>
    </source>
</evidence>
<dbReference type="Pfam" id="PF02770">
    <property type="entry name" value="Acyl-CoA_dh_M"/>
    <property type="match status" value="1"/>
</dbReference>
<dbReference type="EMBL" id="BLIN01000005">
    <property type="protein sequence ID" value="GFE07806.1"/>
    <property type="molecule type" value="Genomic_DNA"/>
</dbReference>
<keyword evidence="5 7" id="KW-0274">FAD</keyword>
<evidence type="ECO:0000256" key="4">
    <source>
        <dbReference type="ARBA" id="ARBA00022630"/>
    </source>
</evidence>
<evidence type="ECO:0000256" key="7">
    <source>
        <dbReference type="RuleBase" id="RU362125"/>
    </source>
</evidence>
<dbReference type="Gene3D" id="2.40.110.10">
    <property type="entry name" value="Butyryl-CoA Dehydrogenase, subunit A, domain 2"/>
    <property type="match status" value="1"/>
</dbReference>
<sequence>MNARNAAQNPGETASATDASQGPTGFGQPDCPPEVAALRERVSAFVRDRVMPCEPVLDAGGAAARTALRGLQQEAKQAGLWALPLPVEFGGQGIGLAHYAHLAEAEGASDHGPAALGSGPLLDVRMLARHAGEHVRDRWIPGIAAGALRSSYAMTEPDTSGTDPAQTATRAVAEPDGSWTLAGRKWFITGAGDADLVTVLARTDAAERGADSLSLFVVPASAAGFTVVREVPVLGAGGQWEIALDGVTVPSDHLVGEPGQALRIAGERLRLGRVLRCLRWLGQAERAFDLMCVRARTRQHASGPLADRQLVQQMVFDSLLAIRSTRPLVYEAVNRLAAGDDARLETGLAKVAAARMLQQVADAAIQVHGAAGLGPDTALPGLFRTGRAARLLDGPDELHIAAVARRVLRGYGVMS</sequence>
<dbReference type="Gene3D" id="1.10.540.10">
    <property type="entry name" value="Acyl-CoA dehydrogenase/oxidase, N-terminal domain"/>
    <property type="match status" value="1"/>
</dbReference>
<evidence type="ECO:0000256" key="6">
    <source>
        <dbReference type="ARBA" id="ARBA00023002"/>
    </source>
</evidence>
<dbReference type="SUPFAM" id="SSF47203">
    <property type="entry name" value="Acyl-CoA dehydrogenase C-terminal domain-like"/>
    <property type="match status" value="1"/>
</dbReference>
<evidence type="ECO:0000313" key="13">
    <source>
        <dbReference type="Proteomes" id="UP000435837"/>
    </source>
</evidence>
<dbReference type="Proteomes" id="UP000435837">
    <property type="component" value="Unassembled WGS sequence"/>
</dbReference>
<dbReference type="Gene3D" id="1.20.140.10">
    <property type="entry name" value="Butyryl-CoA Dehydrogenase, subunit A, domain 3"/>
    <property type="match status" value="1"/>
</dbReference>
<dbReference type="GO" id="GO:0033539">
    <property type="term" value="P:fatty acid beta-oxidation using acyl-CoA dehydrogenase"/>
    <property type="evidence" value="ECO:0007669"/>
    <property type="project" value="TreeGrafter"/>
</dbReference>
<protein>
    <submittedName>
        <fullName evidence="12">Acyl-CoA dehydrogenase</fullName>
    </submittedName>
</protein>
<organism evidence="12 13">
    <name type="scientific">Streptomyces caniferus</name>
    <dbReference type="NCBI Taxonomy" id="285557"/>
    <lineage>
        <taxon>Bacteria</taxon>
        <taxon>Bacillati</taxon>
        <taxon>Actinomycetota</taxon>
        <taxon>Actinomycetes</taxon>
        <taxon>Kitasatosporales</taxon>
        <taxon>Streptomycetaceae</taxon>
        <taxon>Streptomyces</taxon>
    </lineage>
</organism>
<evidence type="ECO:0000313" key="12">
    <source>
        <dbReference type="EMBL" id="GFE07806.1"/>
    </source>
</evidence>
<accession>A0A640SBC2</accession>
<feature type="domain" description="Acyl-CoA oxidase/dehydrogenase middle" evidence="10">
    <location>
        <begin position="152"/>
        <end position="239"/>
    </location>
</feature>
<dbReference type="InterPro" id="IPR009100">
    <property type="entry name" value="AcylCoA_DH/oxidase_NM_dom_sf"/>
</dbReference>
<dbReference type="InterPro" id="IPR036250">
    <property type="entry name" value="AcylCo_DH-like_C"/>
</dbReference>
<dbReference type="InterPro" id="IPR009075">
    <property type="entry name" value="AcylCo_DH/oxidase_C"/>
</dbReference>
<comment type="similarity">
    <text evidence="2 7">Belongs to the acyl-CoA dehydrogenase family.</text>
</comment>
<comment type="subunit">
    <text evidence="3">Homodimer.</text>
</comment>
<feature type="region of interest" description="Disordered" evidence="8">
    <location>
        <begin position="1"/>
        <end position="33"/>
    </location>
</feature>
<evidence type="ECO:0000259" key="10">
    <source>
        <dbReference type="Pfam" id="PF02770"/>
    </source>
</evidence>
<evidence type="ECO:0000259" key="11">
    <source>
        <dbReference type="Pfam" id="PF02771"/>
    </source>
</evidence>
<dbReference type="AlphaFoldDB" id="A0A640SBC2"/>
<keyword evidence="6 7" id="KW-0560">Oxidoreductase</keyword>
<proteinExistence type="inferred from homology"/>
<feature type="compositionally biased region" description="Polar residues" evidence="8">
    <location>
        <begin position="1"/>
        <end position="23"/>
    </location>
</feature>
<dbReference type="GO" id="GO:0005737">
    <property type="term" value="C:cytoplasm"/>
    <property type="evidence" value="ECO:0007669"/>
    <property type="project" value="TreeGrafter"/>
</dbReference>
<feature type="domain" description="Acyl-CoA dehydrogenase/oxidase N-terminal" evidence="11">
    <location>
        <begin position="33"/>
        <end position="146"/>
    </location>
</feature>
<dbReference type="GO" id="GO:0003995">
    <property type="term" value="F:acyl-CoA dehydrogenase activity"/>
    <property type="evidence" value="ECO:0007669"/>
    <property type="project" value="TreeGrafter"/>
</dbReference>
<dbReference type="PANTHER" id="PTHR48083:SF13">
    <property type="entry name" value="ACYL-COA DEHYDROGENASE FAMILY MEMBER 11"/>
    <property type="match status" value="1"/>
</dbReference>
<name>A0A640SBC2_9ACTN</name>
<evidence type="ECO:0000256" key="8">
    <source>
        <dbReference type="SAM" id="MobiDB-lite"/>
    </source>
</evidence>
<evidence type="ECO:0000259" key="9">
    <source>
        <dbReference type="Pfam" id="PF00441"/>
    </source>
</evidence>
<keyword evidence="4 7" id="KW-0285">Flavoprotein</keyword>
<dbReference type="InterPro" id="IPR046373">
    <property type="entry name" value="Acyl-CoA_Oxase/DH_mid-dom_sf"/>
</dbReference>
<dbReference type="SUPFAM" id="SSF56645">
    <property type="entry name" value="Acyl-CoA dehydrogenase NM domain-like"/>
    <property type="match status" value="1"/>
</dbReference>
<dbReference type="InterPro" id="IPR013786">
    <property type="entry name" value="AcylCoA_DH/ox_N"/>
</dbReference>
<dbReference type="PANTHER" id="PTHR48083">
    <property type="entry name" value="MEDIUM-CHAIN SPECIFIC ACYL-COA DEHYDROGENASE, MITOCHONDRIAL-RELATED"/>
    <property type="match status" value="1"/>
</dbReference>
<dbReference type="Pfam" id="PF02771">
    <property type="entry name" value="Acyl-CoA_dh_N"/>
    <property type="match status" value="1"/>
</dbReference>
<evidence type="ECO:0000256" key="3">
    <source>
        <dbReference type="ARBA" id="ARBA00011738"/>
    </source>
</evidence>
<dbReference type="Pfam" id="PF00441">
    <property type="entry name" value="Acyl-CoA_dh_1"/>
    <property type="match status" value="1"/>
</dbReference>
<dbReference type="InterPro" id="IPR006091">
    <property type="entry name" value="Acyl-CoA_Oxase/DH_mid-dom"/>
</dbReference>
<reference evidence="12 13" key="1">
    <citation type="submission" date="2019-12" db="EMBL/GenBank/DDBJ databases">
        <title>Whole genome shotgun sequence of Streptomyces caniferus NBRC 15389.</title>
        <authorList>
            <person name="Ichikawa N."/>
            <person name="Kimura A."/>
            <person name="Kitahashi Y."/>
            <person name="Komaki H."/>
            <person name="Tamura T."/>
        </authorList>
    </citation>
    <scope>NUCLEOTIDE SEQUENCE [LARGE SCALE GENOMIC DNA]</scope>
    <source>
        <strain evidence="12 13">NBRC 15389</strain>
    </source>
</reference>
<gene>
    <name evidence="12" type="ORF">Scani_40740</name>
</gene>
<dbReference type="GO" id="GO:0050660">
    <property type="term" value="F:flavin adenine dinucleotide binding"/>
    <property type="evidence" value="ECO:0007669"/>
    <property type="project" value="InterPro"/>
</dbReference>
<evidence type="ECO:0000256" key="5">
    <source>
        <dbReference type="ARBA" id="ARBA00022827"/>
    </source>
</evidence>
<feature type="domain" description="Acyl-CoA dehydrogenase/oxidase C-terminal" evidence="9">
    <location>
        <begin position="263"/>
        <end position="408"/>
    </location>
</feature>
<dbReference type="InterPro" id="IPR050741">
    <property type="entry name" value="Acyl-CoA_dehydrogenase"/>
</dbReference>
<comment type="cofactor">
    <cofactor evidence="1 7">
        <name>FAD</name>
        <dbReference type="ChEBI" id="CHEBI:57692"/>
    </cofactor>
</comment>
<evidence type="ECO:0000256" key="2">
    <source>
        <dbReference type="ARBA" id="ARBA00009347"/>
    </source>
</evidence>
<dbReference type="InterPro" id="IPR037069">
    <property type="entry name" value="AcylCoA_DH/ox_N_sf"/>
</dbReference>
<dbReference type="OrthoDB" id="8876745at2"/>